<dbReference type="eggNOG" id="ENOG5034597">
    <property type="taxonomic scope" value="Bacteria"/>
</dbReference>
<protein>
    <submittedName>
        <fullName evidence="2">Conserved hypothetical membrane-spanning protein</fullName>
    </submittedName>
</protein>
<keyword evidence="3" id="KW-1185">Reference proteome</keyword>
<feature type="transmembrane region" description="Helical" evidence="1">
    <location>
        <begin position="63"/>
        <end position="85"/>
    </location>
</feature>
<dbReference type="OrthoDB" id="1921751at2"/>
<proteinExistence type="predicted"/>
<dbReference type="HOGENOM" id="CLU_1674250_0_0_9"/>
<keyword evidence="1" id="KW-0472">Membrane</keyword>
<organism evidence="2 3">
    <name type="scientific">Alkaliphilus metalliredigens (strain QYMF)</name>
    <dbReference type="NCBI Taxonomy" id="293826"/>
    <lineage>
        <taxon>Bacteria</taxon>
        <taxon>Bacillati</taxon>
        <taxon>Bacillota</taxon>
        <taxon>Clostridia</taxon>
        <taxon>Peptostreptococcales</taxon>
        <taxon>Natronincolaceae</taxon>
        <taxon>Alkaliphilus</taxon>
    </lineage>
</organism>
<reference evidence="3" key="1">
    <citation type="journal article" date="2016" name="Genome Announc.">
        <title>Complete genome sequence of Alkaliphilus metalliredigens strain QYMF, an alkaliphilic and metal-reducing bacterium isolated from borax-contaminated leachate ponds.</title>
        <authorList>
            <person name="Hwang C."/>
            <person name="Copeland A."/>
            <person name="Lucas S."/>
            <person name="Lapidus A."/>
            <person name="Barry K."/>
            <person name="Detter J.C."/>
            <person name="Glavina Del Rio T."/>
            <person name="Hammon N."/>
            <person name="Israni S."/>
            <person name="Dalin E."/>
            <person name="Tice H."/>
            <person name="Pitluck S."/>
            <person name="Chertkov O."/>
            <person name="Brettin T."/>
            <person name="Bruce D."/>
            <person name="Han C."/>
            <person name="Schmutz J."/>
            <person name="Larimer F."/>
            <person name="Land M.L."/>
            <person name="Hauser L."/>
            <person name="Kyrpides N."/>
            <person name="Mikhailova N."/>
            <person name="Ye Q."/>
            <person name="Zhou J."/>
            <person name="Richardson P."/>
            <person name="Fields M.W."/>
        </authorList>
    </citation>
    <scope>NUCLEOTIDE SEQUENCE [LARGE SCALE GENOMIC DNA]</scope>
    <source>
        <strain evidence="3">QYMF</strain>
    </source>
</reference>
<keyword evidence="1" id="KW-0812">Transmembrane</keyword>
<evidence type="ECO:0000313" key="2">
    <source>
        <dbReference type="EMBL" id="ABR47935.1"/>
    </source>
</evidence>
<evidence type="ECO:0000313" key="3">
    <source>
        <dbReference type="Proteomes" id="UP000001572"/>
    </source>
</evidence>
<dbReference type="EMBL" id="CP000724">
    <property type="protein sequence ID" value="ABR47935.1"/>
    <property type="molecule type" value="Genomic_DNA"/>
</dbReference>
<keyword evidence="1" id="KW-1133">Transmembrane helix</keyword>
<gene>
    <name evidence="2" type="ordered locus">Amet_1763</name>
</gene>
<dbReference type="AlphaFoldDB" id="A6TP17"/>
<dbReference type="Proteomes" id="UP000001572">
    <property type="component" value="Chromosome"/>
</dbReference>
<name>A6TP17_ALKMQ</name>
<dbReference type="RefSeq" id="WP_012062973.1">
    <property type="nucleotide sequence ID" value="NC_009633.1"/>
</dbReference>
<evidence type="ECO:0000256" key="1">
    <source>
        <dbReference type="SAM" id="Phobius"/>
    </source>
</evidence>
<feature type="transmembrane region" description="Helical" evidence="1">
    <location>
        <begin position="7"/>
        <end position="28"/>
    </location>
</feature>
<feature type="transmembrane region" description="Helical" evidence="1">
    <location>
        <begin position="122"/>
        <end position="144"/>
    </location>
</feature>
<dbReference type="KEGG" id="amt:Amet_1763"/>
<accession>A6TP17</accession>
<sequence>MRKNNAITISLISIILFSAFFIAILIFYGDIITLNNSHKSFTREYYDWYLDFYWNDHISMLEVITSAVKMTFRLIFTIQFFYLVADEQYQNRIDVKNLAISIILGLISNYLISIYIKYYVEHYRLFMTIISTQIFSLVLLSIVLKLKLSFKMDGNLN</sequence>
<feature type="transmembrane region" description="Helical" evidence="1">
    <location>
        <begin position="97"/>
        <end position="116"/>
    </location>
</feature>